<dbReference type="PROSITE" id="PS50109">
    <property type="entry name" value="HIS_KIN"/>
    <property type="match status" value="1"/>
</dbReference>
<comment type="caution">
    <text evidence="9">The sequence shown here is derived from an EMBL/GenBank/DDBJ whole genome shotgun (WGS) entry which is preliminary data.</text>
</comment>
<dbReference type="AlphaFoldDB" id="A0A5M8ICV1"/>
<dbReference type="InterPro" id="IPR003594">
    <property type="entry name" value="HATPase_dom"/>
</dbReference>
<keyword evidence="4" id="KW-0808">Transferase</keyword>
<reference evidence="9 10" key="1">
    <citation type="submission" date="2019-07" db="EMBL/GenBank/DDBJ databases">
        <title>Draft genome Sequence of Chlorobium phaeovibrioides sp. strain PhvTcv-s14, from the Phylum Chlorobi.</title>
        <authorList>
            <person name="Babenko V."/>
            <person name="Boldyreva D."/>
            <person name="Kanygina A."/>
            <person name="Selezneva O."/>
            <person name="Akopiyan T."/>
            <person name="Lunina O."/>
        </authorList>
    </citation>
    <scope>NUCLEOTIDE SEQUENCE [LARGE SCALE GENOMIC DNA]</scope>
    <source>
        <strain evidence="9 10">GrTcv12</strain>
    </source>
</reference>
<keyword evidence="7" id="KW-1133">Transmembrane helix</keyword>
<evidence type="ECO:0000256" key="6">
    <source>
        <dbReference type="ARBA" id="ARBA00023012"/>
    </source>
</evidence>
<keyword evidence="3" id="KW-0597">Phosphoprotein</keyword>
<proteinExistence type="predicted"/>
<evidence type="ECO:0000256" key="2">
    <source>
        <dbReference type="ARBA" id="ARBA00012438"/>
    </source>
</evidence>
<dbReference type="SUPFAM" id="SSF47384">
    <property type="entry name" value="Homodimeric domain of signal transducing histidine kinase"/>
    <property type="match status" value="1"/>
</dbReference>
<dbReference type="Pfam" id="PF02518">
    <property type="entry name" value="HATPase_c"/>
    <property type="match status" value="1"/>
</dbReference>
<dbReference type="CDD" id="cd00082">
    <property type="entry name" value="HisKA"/>
    <property type="match status" value="1"/>
</dbReference>
<keyword evidence="7" id="KW-0472">Membrane</keyword>
<evidence type="ECO:0000256" key="3">
    <source>
        <dbReference type="ARBA" id="ARBA00022553"/>
    </source>
</evidence>
<gene>
    <name evidence="9" type="ORF">FP507_02515</name>
</gene>
<dbReference type="PANTHER" id="PTHR45453:SF1">
    <property type="entry name" value="PHOSPHATE REGULON SENSOR PROTEIN PHOR"/>
    <property type="match status" value="1"/>
</dbReference>
<dbReference type="Gene3D" id="1.10.287.130">
    <property type="match status" value="1"/>
</dbReference>
<dbReference type="EMBL" id="VMRG01000001">
    <property type="protein sequence ID" value="KAA6232094.1"/>
    <property type="molecule type" value="Genomic_DNA"/>
</dbReference>
<protein>
    <recommendedName>
        <fullName evidence="2">histidine kinase</fullName>
        <ecNumber evidence="2">2.7.13.3</ecNumber>
    </recommendedName>
</protein>
<dbReference type="InterPro" id="IPR036097">
    <property type="entry name" value="HisK_dim/P_sf"/>
</dbReference>
<dbReference type="SUPFAM" id="SSF55874">
    <property type="entry name" value="ATPase domain of HSP90 chaperone/DNA topoisomerase II/histidine kinase"/>
    <property type="match status" value="1"/>
</dbReference>
<feature type="transmembrane region" description="Helical" evidence="7">
    <location>
        <begin position="98"/>
        <end position="118"/>
    </location>
</feature>
<evidence type="ECO:0000256" key="1">
    <source>
        <dbReference type="ARBA" id="ARBA00000085"/>
    </source>
</evidence>
<accession>A0A5M8ICV1</accession>
<dbReference type="PANTHER" id="PTHR45453">
    <property type="entry name" value="PHOSPHATE REGULON SENSOR PROTEIN PHOR"/>
    <property type="match status" value="1"/>
</dbReference>
<evidence type="ECO:0000313" key="10">
    <source>
        <dbReference type="Proteomes" id="UP000327458"/>
    </source>
</evidence>
<feature type="transmembrane region" description="Helical" evidence="7">
    <location>
        <begin position="40"/>
        <end position="57"/>
    </location>
</feature>
<dbReference type="Gene3D" id="3.30.565.10">
    <property type="entry name" value="Histidine kinase-like ATPase, C-terminal domain"/>
    <property type="match status" value="1"/>
</dbReference>
<organism evidence="9 10">
    <name type="scientific">Chlorobium phaeovibrioides</name>
    <dbReference type="NCBI Taxonomy" id="1094"/>
    <lineage>
        <taxon>Bacteria</taxon>
        <taxon>Pseudomonadati</taxon>
        <taxon>Chlorobiota</taxon>
        <taxon>Chlorobiia</taxon>
        <taxon>Chlorobiales</taxon>
        <taxon>Chlorobiaceae</taxon>
        <taxon>Chlorobium/Pelodictyon group</taxon>
        <taxon>Chlorobium</taxon>
    </lineage>
</organism>
<dbReference type="InterPro" id="IPR003661">
    <property type="entry name" value="HisK_dim/P_dom"/>
</dbReference>
<dbReference type="CDD" id="cd00075">
    <property type="entry name" value="HATPase"/>
    <property type="match status" value="1"/>
</dbReference>
<dbReference type="InterPro" id="IPR005467">
    <property type="entry name" value="His_kinase_dom"/>
</dbReference>
<dbReference type="GO" id="GO:0016036">
    <property type="term" value="P:cellular response to phosphate starvation"/>
    <property type="evidence" value="ECO:0007669"/>
    <property type="project" value="TreeGrafter"/>
</dbReference>
<keyword evidence="5 9" id="KW-0418">Kinase</keyword>
<dbReference type="SMART" id="SM00388">
    <property type="entry name" value="HisKA"/>
    <property type="match status" value="1"/>
</dbReference>
<keyword evidence="7" id="KW-0812">Transmembrane</keyword>
<evidence type="ECO:0000313" key="9">
    <source>
        <dbReference type="EMBL" id="KAA6232094.1"/>
    </source>
</evidence>
<sequence length="394" mass="44167">MRSGNSVLLGGLSICGLWLVRVLLIWVYRFSGGPAVLSELMLYLVMVLLILIMWMALRLLPVLSTVWRVLAGVFAVNLLLYMIYFMQCLAHIPLGYGILDVVQMFSILHLLVVFGLLANRILRSERQLVESVRQQGERAQEMANAMTHELQAHRDALELSWIGEQRSSERLRLFMAMVSHEYRTPLAIIQGNIELVSYGELQQRPIEGVNIKAMRRAVDRLVEVMDTALHQSRLLESVGGTAWRQVAVMGYIEQQVEAARVLWPKRVVRVECGVGNAAVAGDLPLLNTVLFNLLDNAQKYSPVWSEILLRCRTEGGMMVLSIQNQSTLPLQEDGDVLFRKSYRGRNSTIQQGKGVGLWIVREVVEQHGGSVALTCSLDGAVQVVIRLPLAGVER</sequence>
<dbReference type="SMART" id="SM00387">
    <property type="entry name" value="HATPase_c"/>
    <property type="match status" value="1"/>
</dbReference>
<name>A0A5M8ICV1_CHLPH</name>
<dbReference type="InterPro" id="IPR050351">
    <property type="entry name" value="BphY/WalK/GraS-like"/>
</dbReference>
<evidence type="ECO:0000256" key="4">
    <source>
        <dbReference type="ARBA" id="ARBA00022679"/>
    </source>
</evidence>
<comment type="catalytic activity">
    <reaction evidence="1">
        <text>ATP + protein L-histidine = ADP + protein N-phospho-L-histidine.</text>
        <dbReference type="EC" id="2.7.13.3"/>
    </reaction>
</comment>
<feature type="transmembrane region" description="Helical" evidence="7">
    <location>
        <begin position="69"/>
        <end position="92"/>
    </location>
</feature>
<evidence type="ECO:0000259" key="8">
    <source>
        <dbReference type="PROSITE" id="PS50109"/>
    </source>
</evidence>
<evidence type="ECO:0000256" key="5">
    <source>
        <dbReference type="ARBA" id="ARBA00022777"/>
    </source>
</evidence>
<dbReference type="GO" id="GO:0004721">
    <property type="term" value="F:phosphoprotein phosphatase activity"/>
    <property type="evidence" value="ECO:0007669"/>
    <property type="project" value="TreeGrafter"/>
</dbReference>
<feature type="domain" description="Histidine kinase" evidence="8">
    <location>
        <begin position="177"/>
        <end position="391"/>
    </location>
</feature>
<keyword evidence="6" id="KW-0902">Two-component regulatory system</keyword>
<evidence type="ECO:0000256" key="7">
    <source>
        <dbReference type="SAM" id="Phobius"/>
    </source>
</evidence>
<dbReference type="GO" id="GO:0005886">
    <property type="term" value="C:plasma membrane"/>
    <property type="evidence" value="ECO:0007669"/>
    <property type="project" value="TreeGrafter"/>
</dbReference>
<dbReference type="InterPro" id="IPR036890">
    <property type="entry name" value="HATPase_C_sf"/>
</dbReference>
<feature type="transmembrane region" description="Helical" evidence="7">
    <location>
        <begin position="7"/>
        <end position="28"/>
    </location>
</feature>
<dbReference type="Pfam" id="PF00512">
    <property type="entry name" value="HisKA"/>
    <property type="match status" value="1"/>
</dbReference>
<dbReference type="EC" id="2.7.13.3" evidence="2"/>
<dbReference type="GO" id="GO:0000155">
    <property type="term" value="F:phosphorelay sensor kinase activity"/>
    <property type="evidence" value="ECO:0007669"/>
    <property type="project" value="InterPro"/>
</dbReference>
<dbReference type="Proteomes" id="UP000327458">
    <property type="component" value="Unassembled WGS sequence"/>
</dbReference>